<evidence type="ECO:0000313" key="2">
    <source>
        <dbReference type="Proteomes" id="UP001041814"/>
    </source>
</evidence>
<keyword evidence="2" id="KW-1185">Reference proteome</keyword>
<dbReference type="InterPro" id="IPR010866">
    <property type="entry name" value="A-2_8-polyST"/>
</dbReference>
<protein>
    <recommendedName>
        <fullName evidence="3">Capsular polysaccharide biosynthesis protein</fullName>
    </recommendedName>
</protein>
<organism evidence="1 2">
    <name type="scientific">Rubrivivax gelatinosus</name>
    <name type="common">Rhodocyclus gelatinosus</name>
    <name type="synonym">Rhodopseudomonas gelatinosa</name>
    <dbReference type="NCBI Taxonomy" id="28068"/>
    <lineage>
        <taxon>Bacteria</taxon>
        <taxon>Pseudomonadati</taxon>
        <taxon>Pseudomonadota</taxon>
        <taxon>Betaproteobacteria</taxon>
        <taxon>Burkholderiales</taxon>
        <taxon>Sphaerotilaceae</taxon>
        <taxon>Rubrivivax</taxon>
    </lineage>
</organism>
<evidence type="ECO:0008006" key="3">
    <source>
        <dbReference type="Google" id="ProtNLM"/>
    </source>
</evidence>
<comment type="caution">
    <text evidence="1">The sequence shown here is derived from an EMBL/GenBank/DDBJ whole genome shotgun (WGS) entry which is preliminary data.</text>
</comment>
<reference evidence="1" key="2">
    <citation type="journal article" date="2020" name="Microorganisms">
        <title>Osmotic Adaptation and Compatible Solute Biosynthesis of Phototrophic Bacteria as Revealed from Genome Analyses.</title>
        <authorList>
            <person name="Imhoff J.F."/>
            <person name="Rahn T."/>
            <person name="Kunzel S."/>
            <person name="Keller A."/>
            <person name="Neulinger S.C."/>
        </authorList>
    </citation>
    <scope>NUCLEOTIDE SEQUENCE</scope>
    <source>
        <strain evidence="1">IM 151</strain>
    </source>
</reference>
<dbReference type="Proteomes" id="UP001041814">
    <property type="component" value="Unassembled WGS sequence"/>
</dbReference>
<evidence type="ECO:0000313" key="1">
    <source>
        <dbReference type="EMBL" id="MBK1713944.1"/>
    </source>
</evidence>
<dbReference type="Pfam" id="PF07388">
    <property type="entry name" value="A-2_8-polyST"/>
    <property type="match status" value="1"/>
</dbReference>
<gene>
    <name evidence="1" type="ORF">CKO43_14275</name>
</gene>
<dbReference type="EMBL" id="NRRU01000051">
    <property type="protein sequence ID" value="MBK1713944.1"/>
    <property type="molecule type" value="Genomic_DNA"/>
</dbReference>
<name>A0ABS1DX70_RUBGE</name>
<reference evidence="1" key="1">
    <citation type="submission" date="2017-08" db="EMBL/GenBank/DDBJ databases">
        <authorList>
            <person name="Imhoff J.F."/>
            <person name="Rahn T."/>
            <person name="Kuenzel S."/>
            <person name="Neulinger S.C."/>
        </authorList>
    </citation>
    <scope>NUCLEOTIDE SEQUENCE</scope>
    <source>
        <strain evidence="1">IM 151</strain>
    </source>
</reference>
<sequence length="341" mass="37848">MSTTAVYFVASPLQYLAARQIARTHEAHSRQVLVWYKRGVGPVVDAAEWDASAYMPWPRWEPLPGAFGAHRRLLANLQEVAALVGRCDELHLHSAVYDTEAVNYFLRGLPRLCGARTMRARILPDGVLSVRRYPLGPTKRALQQLRHLRRLAAPELAYWSFAGDRIGSDAPFCDRIYVLPGLPHEYPADKVVTLAPLVAPAAAAHAGAPRALVVGQPLQGAGLADAAQRDRIGAAMQHWLQEQHIDAVDYKGHPKDPARELLQPGWRVLELDEPLESYMQHEPYSAVLGVRSSALLFARQIYGPEVRVLAFGWERLHFKSNAEQAAMTRAFDDLGVTLLPA</sequence>
<proteinExistence type="predicted"/>
<dbReference type="RefSeq" id="WP_200379064.1">
    <property type="nucleotide sequence ID" value="NZ_NRRU01000051.1"/>
</dbReference>
<accession>A0ABS1DX70</accession>